<name>J3NU98_GAET3</name>
<evidence type="ECO:0000313" key="2">
    <source>
        <dbReference type="EnsemblFungi" id="EJT79769"/>
    </source>
</evidence>
<sequence>MVKSFLLSIGIAFLNCSKAFYFCIFLKKLNIVFSKVGKWCSFIAKVLNKPLIYIFIYPFRAI</sequence>
<dbReference type="AlphaFoldDB" id="J3NU98"/>
<accession>J3NU98</accession>
<organism evidence="1">
    <name type="scientific">Gaeumannomyces tritici (strain R3-111a-1)</name>
    <name type="common">Wheat and barley take-all root rot fungus</name>
    <name type="synonym">Gaeumannomyces graminis var. tritici</name>
    <dbReference type="NCBI Taxonomy" id="644352"/>
    <lineage>
        <taxon>Eukaryota</taxon>
        <taxon>Fungi</taxon>
        <taxon>Dikarya</taxon>
        <taxon>Ascomycota</taxon>
        <taxon>Pezizomycotina</taxon>
        <taxon>Sordariomycetes</taxon>
        <taxon>Sordariomycetidae</taxon>
        <taxon>Magnaporthales</taxon>
        <taxon>Magnaporthaceae</taxon>
        <taxon>Gaeumannomyces</taxon>
    </lineage>
</organism>
<reference evidence="1" key="3">
    <citation type="submission" date="2010-09" db="EMBL/GenBank/DDBJ databases">
        <title>Annotation of Gaeumannomyces graminis var. tritici R3-111a-1.</title>
        <authorList>
            <consortium name="The Broad Institute Genome Sequencing Platform"/>
            <person name="Ma L.-J."/>
            <person name="Dead R."/>
            <person name="Young S.K."/>
            <person name="Zeng Q."/>
            <person name="Gargeya S."/>
            <person name="Fitzgerald M."/>
            <person name="Haas B."/>
            <person name="Abouelleil A."/>
            <person name="Alvarado L."/>
            <person name="Arachchi H.M."/>
            <person name="Berlin A."/>
            <person name="Brown A."/>
            <person name="Chapman S.B."/>
            <person name="Chen Z."/>
            <person name="Dunbar C."/>
            <person name="Freedman E."/>
            <person name="Gearin G."/>
            <person name="Gellesch M."/>
            <person name="Goldberg J."/>
            <person name="Griggs A."/>
            <person name="Gujja S."/>
            <person name="Heiman D."/>
            <person name="Howarth C."/>
            <person name="Larson L."/>
            <person name="Lui A."/>
            <person name="MacDonald P.J.P."/>
            <person name="Mehta T."/>
            <person name="Montmayeur A."/>
            <person name="Murphy C."/>
            <person name="Neiman D."/>
            <person name="Pearson M."/>
            <person name="Priest M."/>
            <person name="Roberts A."/>
            <person name="Saif S."/>
            <person name="Shea T."/>
            <person name="Shenoy N."/>
            <person name="Sisk P."/>
            <person name="Stolte C."/>
            <person name="Sykes S."/>
            <person name="Yandava C."/>
            <person name="Wortman J."/>
            <person name="Nusbaum C."/>
            <person name="Birren B."/>
        </authorList>
    </citation>
    <scope>NUCLEOTIDE SEQUENCE</scope>
    <source>
        <strain evidence="1">R3-111a-1</strain>
    </source>
</reference>
<evidence type="ECO:0000313" key="1">
    <source>
        <dbReference type="EMBL" id="EJT79769.1"/>
    </source>
</evidence>
<gene>
    <name evidence="2" type="primary">20345310</name>
    <name evidence="1" type="ORF">GGTG_04852</name>
</gene>
<keyword evidence="3" id="KW-1185">Reference proteome</keyword>
<evidence type="ECO:0000313" key="3">
    <source>
        <dbReference type="Proteomes" id="UP000006039"/>
    </source>
</evidence>
<dbReference type="GeneID" id="20345310"/>
<dbReference type="EMBL" id="GL385396">
    <property type="protein sequence ID" value="EJT79769.1"/>
    <property type="molecule type" value="Genomic_DNA"/>
</dbReference>
<reference evidence="2" key="5">
    <citation type="submission" date="2018-04" db="UniProtKB">
        <authorList>
            <consortium name="EnsemblFungi"/>
        </authorList>
    </citation>
    <scope>IDENTIFICATION</scope>
    <source>
        <strain evidence="2">R3-111a-1</strain>
    </source>
</reference>
<protein>
    <submittedName>
        <fullName evidence="1 2">Uncharacterized protein</fullName>
    </submittedName>
</protein>
<dbReference type="VEuPathDB" id="FungiDB:GGTG_04852"/>
<dbReference type="Proteomes" id="UP000006039">
    <property type="component" value="Unassembled WGS sequence"/>
</dbReference>
<reference evidence="1" key="2">
    <citation type="submission" date="2010-07" db="EMBL/GenBank/DDBJ databases">
        <authorList>
            <consortium name="The Broad Institute Genome Sequencing Platform"/>
            <consortium name="Broad Institute Genome Sequencing Center for Infectious Disease"/>
            <person name="Ma L.-J."/>
            <person name="Dead R."/>
            <person name="Young S."/>
            <person name="Zeng Q."/>
            <person name="Koehrsen M."/>
            <person name="Alvarado L."/>
            <person name="Berlin A."/>
            <person name="Chapman S.B."/>
            <person name="Chen Z."/>
            <person name="Freedman E."/>
            <person name="Gellesch M."/>
            <person name="Goldberg J."/>
            <person name="Griggs A."/>
            <person name="Gujja S."/>
            <person name="Heilman E.R."/>
            <person name="Heiman D."/>
            <person name="Hepburn T."/>
            <person name="Howarth C."/>
            <person name="Jen D."/>
            <person name="Larson L."/>
            <person name="Mehta T."/>
            <person name="Neiman D."/>
            <person name="Pearson M."/>
            <person name="Roberts A."/>
            <person name="Saif S."/>
            <person name="Shea T."/>
            <person name="Shenoy N."/>
            <person name="Sisk P."/>
            <person name="Stolte C."/>
            <person name="Sykes S."/>
            <person name="Walk T."/>
            <person name="White J."/>
            <person name="Yandava C."/>
            <person name="Haas B."/>
            <person name="Nusbaum C."/>
            <person name="Birren B."/>
        </authorList>
    </citation>
    <scope>NUCLEOTIDE SEQUENCE</scope>
    <source>
        <strain evidence="1">R3-111a-1</strain>
    </source>
</reference>
<proteinExistence type="predicted"/>
<reference evidence="2" key="4">
    <citation type="journal article" date="2015" name="G3 (Bethesda)">
        <title>Genome sequences of three phytopathogenic species of the Magnaporthaceae family of fungi.</title>
        <authorList>
            <person name="Okagaki L.H."/>
            <person name="Nunes C.C."/>
            <person name="Sailsbery J."/>
            <person name="Clay B."/>
            <person name="Brown D."/>
            <person name="John T."/>
            <person name="Oh Y."/>
            <person name="Young N."/>
            <person name="Fitzgerald M."/>
            <person name="Haas B.J."/>
            <person name="Zeng Q."/>
            <person name="Young S."/>
            <person name="Adiconis X."/>
            <person name="Fan L."/>
            <person name="Levin J.Z."/>
            <person name="Mitchell T.K."/>
            <person name="Okubara P.A."/>
            <person name="Farman M.L."/>
            <person name="Kohn L.M."/>
            <person name="Birren B."/>
            <person name="Ma L.-J."/>
            <person name="Dean R.A."/>
        </authorList>
    </citation>
    <scope>NUCLEOTIDE SEQUENCE</scope>
    <source>
        <strain evidence="2">R3-111a-1</strain>
    </source>
</reference>
<dbReference type="EnsemblFungi" id="EJT79769">
    <property type="protein sequence ID" value="EJT79769"/>
    <property type="gene ID" value="GGTG_04852"/>
</dbReference>
<reference evidence="3" key="1">
    <citation type="submission" date="2010-07" db="EMBL/GenBank/DDBJ databases">
        <title>The genome sequence of Gaeumannomyces graminis var. tritici strain R3-111a-1.</title>
        <authorList>
            <consortium name="The Broad Institute Genome Sequencing Platform"/>
            <person name="Ma L.-J."/>
            <person name="Dead R."/>
            <person name="Young S."/>
            <person name="Zeng Q."/>
            <person name="Koehrsen M."/>
            <person name="Alvarado L."/>
            <person name="Berlin A."/>
            <person name="Chapman S.B."/>
            <person name="Chen Z."/>
            <person name="Freedman E."/>
            <person name="Gellesch M."/>
            <person name="Goldberg J."/>
            <person name="Griggs A."/>
            <person name="Gujja S."/>
            <person name="Heilman E.R."/>
            <person name="Heiman D."/>
            <person name="Hepburn T."/>
            <person name="Howarth C."/>
            <person name="Jen D."/>
            <person name="Larson L."/>
            <person name="Mehta T."/>
            <person name="Neiman D."/>
            <person name="Pearson M."/>
            <person name="Roberts A."/>
            <person name="Saif S."/>
            <person name="Shea T."/>
            <person name="Shenoy N."/>
            <person name="Sisk P."/>
            <person name="Stolte C."/>
            <person name="Sykes S."/>
            <person name="Walk T."/>
            <person name="White J."/>
            <person name="Yandava C."/>
            <person name="Haas B."/>
            <person name="Nusbaum C."/>
            <person name="Birren B."/>
        </authorList>
    </citation>
    <scope>NUCLEOTIDE SEQUENCE [LARGE SCALE GENOMIC DNA]</scope>
    <source>
        <strain evidence="3">R3-111a-1</strain>
    </source>
</reference>
<dbReference type="HOGENOM" id="CLU_2904310_0_0_1"/>
<dbReference type="RefSeq" id="XP_009220914.1">
    <property type="nucleotide sequence ID" value="XM_009222650.1"/>
</dbReference>